<proteinExistence type="predicted"/>
<organism evidence="2 3">
    <name type="scientific">Psittacicella hinzii</name>
    <dbReference type="NCBI Taxonomy" id="2028575"/>
    <lineage>
        <taxon>Bacteria</taxon>
        <taxon>Pseudomonadati</taxon>
        <taxon>Pseudomonadota</taxon>
        <taxon>Gammaproteobacteria</taxon>
        <taxon>Pasteurellales</taxon>
        <taxon>Psittacicellaceae</taxon>
        <taxon>Psittacicella</taxon>
    </lineage>
</organism>
<name>A0A3A1Y5A4_9GAMM</name>
<accession>A0A3A1Y5A4</accession>
<dbReference type="PROSITE" id="PS50994">
    <property type="entry name" value="INTEGRASE"/>
    <property type="match status" value="1"/>
</dbReference>
<dbReference type="GO" id="GO:0015074">
    <property type="term" value="P:DNA integration"/>
    <property type="evidence" value="ECO:0007669"/>
    <property type="project" value="InterPro"/>
</dbReference>
<comment type="caution">
    <text evidence="2">The sequence shown here is derived from an EMBL/GenBank/DDBJ whole genome shotgun (WGS) entry which is preliminary data.</text>
</comment>
<dbReference type="Proteomes" id="UP000265691">
    <property type="component" value="Unassembled WGS sequence"/>
</dbReference>
<reference evidence="2 3" key="1">
    <citation type="submission" date="2017-08" db="EMBL/GenBank/DDBJ databases">
        <title>Reclassification of Bisgaard taxon 37 and 44.</title>
        <authorList>
            <person name="Christensen H."/>
        </authorList>
    </citation>
    <scope>NUCLEOTIDE SEQUENCE [LARGE SCALE GENOMIC DNA]</scope>
    <source>
        <strain evidence="2 3">B96_3</strain>
    </source>
</reference>
<dbReference type="RefSeq" id="WP_222987572.1">
    <property type="nucleotide sequence ID" value="NZ_NRHC01000113.1"/>
</dbReference>
<evidence type="ECO:0000313" key="2">
    <source>
        <dbReference type="EMBL" id="RIY31214.1"/>
    </source>
</evidence>
<sequence length="305" mass="34992">SVSNDIELRKQEKKRIKQLKHLMATFSSVNKKRSYDEIKERNPDDSRVFLKPGYNCPHAFKAFKASQPETIHLSIDCIVGKSHKGKILTITLVNTGYRLAIPIRSTNDVASEIFDVISSYVSILRRSSDRPIAITMDQGREFTKIFNLENLDVDLRVFCSYAGCPQNNAWAENTNKTFRDYGYGNDLPLVGISPQYARTVNYIVNNIDTSKGVGNALTNTMLLLNLDSYEQLPLYNEYVAEDIPKFFIFPRSNTNKLCRDITFKLFKHGAKALHSKELIKDEQLNQLYDLIPFEFIKELITDRCL</sequence>
<gene>
    <name evidence="2" type="ORF">CKF54_07200</name>
</gene>
<evidence type="ECO:0000313" key="3">
    <source>
        <dbReference type="Proteomes" id="UP000265691"/>
    </source>
</evidence>
<dbReference type="InterPro" id="IPR001584">
    <property type="entry name" value="Integrase_cat-core"/>
</dbReference>
<dbReference type="InterPro" id="IPR012337">
    <property type="entry name" value="RNaseH-like_sf"/>
</dbReference>
<feature type="domain" description="Integrase catalytic" evidence="1">
    <location>
        <begin position="64"/>
        <end position="181"/>
    </location>
</feature>
<dbReference type="AlphaFoldDB" id="A0A3A1Y5A4"/>
<protein>
    <recommendedName>
        <fullName evidence="1">Integrase catalytic domain-containing protein</fullName>
    </recommendedName>
</protein>
<dbReference type="EMBL" id="NRHC01000113">
    <property type="protein sequence ID" value="RIY31214.1"/>
    <property type="molecule type" value="Genomic_DNA"/>
</dbReference>
<evidence type="ECO:0000259" key="1">
    <source>
        <dbReference type="PROSITE" id="PS50994"/>
    </source>
</evidence>
<keyword evidence="3" id="KW-1185">Reference proteome</keyword>
<dbReference type="SUPFAM" id="SSF53098">
    <property type="entry name" value="Ribonuclease H-like"/>
    <property type="match status" value="1"/>
</dbReference>
<feature type="non-terminal residue" evidence="2">
    <location>
        <position position="1"/>
    </location>
</feature>